<dbReference type="PANTHER" id="PTHR42789:SF1">
    <property type="entry name" value="D-ISOMER SPECIFIC 2-HYDROXYACID DEHYDROGENASE FAMILY PROTEIN (AFU_ORTHOLOGUE AFUA_6G10090)"/>
    <property type="match status" value="1"/>
</dbReference>
<accession>A0A7S8C2V9</accession>
<proteinExistence type="inferred from homology"/>
<dbReference type="InterPro" id="IPR006140">
    <property type="entry name" value="D-isomer_DH_NAD-bd"/>
</dbReference>
<feature type="domain" description="D-isomer specific 2-hydroxyacid dehydrogenase NAD-binding" evidence="6">
    <location>
        <begin position="107"/>
        <end position="284"/>
    </location>
</feature>
<evidence type="ECO:0000259" key="6">
    <source>
        <dbReference type="Pfam" id="PF02826"/>
    </source>
</evidence>
<dbReference type="KEGG" id="kmn:HW532_06430"/>
<dbReference type="InterPro" id="IPR036291">
    <property type="entry name" value="NAD(P)-bd_dom_sf"/>
</dbReference>
<evidence type="ECO:0000256" key="1">
    <source>
        <dbReference type="ARBA" id="ARBA00005854"/>
    </source>
</evidence>
<evidence type="ECO:0000313" key="7">
    <source>
        <dbReference type="EMBL" id="QPC42370.1"/>
    </source>
</evidence>
<keyword evidence="8" id="KW-1185">Reference proteome</keyword>
<keyword evidence="2 4" id="KW-0560">Oxidoreductase</keyword>
<dbReference type="AlphaFoldDB" id="A0A7S8C2V9"/>
<dbReference type="InterPro" id="IPR029753">
    <property type="entry name" value="D-isomer_DH_CS"/>
</dbReference>
<sequence length="313" mass="32607">MADIVITEFMDEAAVALLRERHSVHHDPALADAQERIPAALEGARALIVRNRTGVTVELLDAAPSLEAVGRLGVGLDNIDLAACKARGVAVYPATGANSIAVAEYVIAMALMLVRGAYMANERVIAGDWPREALIGREISGKTMGLVGFGGIAREVASRARALGMAVVAFDPFVPADDPAWTGTERLDLDALVARADVVSLHVPLNAETRDLFGPERIAAMRPGAVLVNSARGGIVDEAALAEALRDGRIGGAALDVFADEPLDAARGALFSGLGNIVLTPHVAGVTEEANVRVSRMTAETILTALEGRTNGG</sequence>
<evidence type="ECO:0000259" key="5">
    <source>
        <dbReference type="Pfam" id="PF00389"/>
    </source>
</evidence>
<feature type="domain" description="D-isomer specific 2-hydroxyacid dehydrogenase catalytic" evidence="5">
    <location>
        <begin position="4"/>
        <end position="310"/>
    </location>
</feature>
<dbReference type="EMBL" id="CP058214">
    <property type="protein sequence ID" value="QPC42370.1"/>
    <property type="molecule type" value="Genomic_DNA"/>
</dbReference>
<dbReference type="CDD" id="cd12173">
    <property type="entry name" value="PGDH_4"/>
    <property type="match status" value="1"/>
</dbReference>
<dbReference type="InterPro" id="IPR050857">
    <property type="entry name" value="D-2-hydroxyacid_DH"/>
</dbReference>
<protein>
    <submittedName>
        <fullName evidence="7">Hydroxyacid dehydrogenase</fullName>
    </submittedName>
</protein>
<dbReference type="FunFam" id="3.40.50.720:FF:000203">
    <property type="entry name" value="D-3-phosphoglycerate dehydrogenase (SerA)"/>
    <property type="match status" value="1"/>
</dbReference>
<dbReference type="Proteomes" id="UP000593594">
    <property type="component" value="Chromosome"/>
</dbReference>
<dbReference type="PROSITE" id="PS00671">
    <property type="entry name" value="D_2_HYDROXYACID_DH_3"/>
    <property type="match status" value="1"/>
</dbReference>
<comment type="similarity">
    <text evidence="1 4">Belongs to the D-isomer specific 2-hydroxyacid dehydrogenase family.</text>
</comment>
<evidence type="ECO:0000313" key="8">
    <source>
        <dbReference type="Proteomes" id="UP000593594"/>
    </source>
</evidence>
<dbReference type="Pfam" id="PF02826">
    <property type="entry name" value="2-Hacid_dh_C"/>
    <property type="match status" value="1"/>
</dbReference>
<dbReference type="SUPFAM" id="SSF51735">
    <property type="entry name" value="NAD(P)-binding Rossmann-fold domains"/>
    <property type="match status" value="1"/>
</dbReference>
<evidence type="ECO:0000256" key="3">
    <source>
        <dbReference type="ARBA" id="ARBA00023027"/>
    </source>
</evidence>
<dbReference type="PANTHER" id="PTHR42789">
    <property type="entry name" value="D-ISOMER SPECIFIC 2-HYDROXYACID DEHYDROGENASE FAMILY PROTEIN (AFU_ORTHOLOGUE AFUA_6G10090)"/>
    <property type="match status" value="1"/>
</dbReference>
<keyword evidence="3" id="KW-0520">NAD</keyword>
<reference evidence="7 8" key="1">
    <citation type="submission" date="2020-06" db="EMBL/GenBank/DDBJ databases">
        <title>Genome sequence of 2 isolates from Red Sea Mangroves.</title>
        <authorList>
            <person name="Sefrji F."/>
            <person name="Michoud G."/>
            <person name="Merlino G."/>
            <person name="Daffonchio D."/>
        </authorList>
    </citation>
    <scope>NUCLEOTIDE SEQUENCE [LARGE SCALE GENOMIC DNA]</scope>
    <source>
        <strain evidence="7 8">R1DC25</strain>
    </source>
</reference>
<evidence type="ECO:0000256" key="4">
    <source>
        <dbReference type="RuleBase" id="RU003719"/>
    </source>
</evidence>
<dbReference type="SUPFAM" id="SSF52283">
    <property type="entry name" value="Formate/glycerate dehydrogenase catalytic domain-like"/>
    <property type="match status" value="1"/>
</dbReference>
<dbReference type="GO" id="GO:0016616">
    <property type="term" value="F:oxidoreductase activity, acting on the CH-OH group of donors, NAD or NADP as acceptor"/>
    <property type="evidence" value="ECO:0007669"/>
    <property type="project" value="InterPro"/>
</dbReference>
<dbReference type="Pfam" id="PF00389">
    <property type="entry name" value="2-Hacid_dh"/>
    <property type="match status" value="1"/>
</dbReference>
<dbReference type="GO" id="GO:0051287">
    <property type="term" value="F:NAD binding"/>
    <property type="evidence" value="ECO:0007669"/>
    <property type="project" value="InterPro"/>
</dbReference>
<dbReference type="RefSeq" id="WP_213163604.1">
    <property type="nucleotide sequence ID" value="NZ_CP058214.1"/>
</dbReference>
<dbReference type="PROSITE" id="PS00670">
    <property type="entry name" value="D_2_HYDROXYACID_DH_2"/>
    <property type="match status" value="1"/>
</dbReference>
<dbReference type="InterPro" id="IPR006139">
    <property type="entry name" value="D-isomer_2_OHA_DH_cat_dom"/>
</dbReference>
<evidence type="ECO:0000256" key="2">
    <source>
        <dbReference type="ARBA" id="ARBA00023002"/>
    </source>
</evidence>
<name>A0A7S8C2V9_9HYPH</name>
<gene>
    <name evidence="7" type="ORF">HW532_06430</name>
</gene>
<organism evidence="7 8">
    <name type="scientific">Kaustia mangrovi</name>
    <dbReference type="NCBI Taxonomy" id="2593653"/>
    <lineage>
        <taxon>Bacteria</taxon>
        <taxon>Pseudomonadati</taxon>
        <taxon>Pseudomonadota</taxon>
        <taxon>Alphaproteobacteria</taxon>
        <taxon>Hyphomicrobiales</taxon>
        <taxon>Parvibaculaceae</taxon>
        <taxon>Kaustia</taxon>
    </lineage>
</organism>
<dbReference type="Gene3D" id="3.40.50.720">
    <property type="entry name" value="NAD(P)-binding Rossmann-like Domain"/>
    <property type="match status" value="2"/>
</dbReference>